<dbReference type="GO" id="GO:0005737">
    <property type="term" value="C:cytoplasm"/>
    <property type="evidence" value="ECO:0007669"/>
    <property type="project" value="TreeGrafter"/>
</dbReference>
<dbReference type="GO" id="GO:0046872">
    <property type="term" value="F:metal ion binding"/>
    <property type="evidence" value="ECO:0007669"/>
    <property type="project" value="InterPro"/>
</dbReference>
<dbReference type="Pfam" id="PF08443">
    <property type="entry name" value="RimK"/>
    <property type="match status" value="1"/>
</dbReference>
<dbReference type="Proteomes" id="UP000186406">
    <property type="component" value="Unassembled WGS sequence"/>
</dbReference>
<dbReference type="Pfam" id="PF14401">
    <property type="entry name" value="RLAN"/>
    <property type="match status" value="1"/>
</dbReference>
<dbReference type="PANTHER" id="PTHR21621">
    <property type="entry name" value="RIBOSOMAL PROTEIN S6 MODIFICATION PROTEIN"/>
    <property type="match status" value="1"/>
</dbReference>
<accession>A0A1M7Z5H9</accession>
<keyword evidence="1" id="KW-0547">Nucleotide-binding</keyword>
<dbReference type="InterPro" id="IPR013651">
    <property type="entry name" value="ATP-grasp_RimK-type"/>
</dbReference>
<evidence type="ECO:0000313" key="4">
    <source>
        <dbReference type="Proteomes" id="UP000186406"/>
    </source>
</evidence>
<dbReference type="InterPro" id="IPR013815">
    <property type="entry name" value="ATP_grasp_subdomain_1"/>
</dbReference>
<evidence type="ECO:0000313" key="3">
    <source>
        <dbReference type="EMBL" id="SHO60135.1"/>
    </source>
</evidence>
<evidence type="ECO:0000259" key="2">
    <source>
        <dbReference type="PROSITE" id="PS50975"/>
    </source>
</evidence>
<gene>
    <name evidence="3" type="ORF">SAMN02745172_00190</name>
</gene>
<reference evidence="3 4" key="1">
    <citation type="submission" date="2016-12" db="EMBL/GenBank/DDBJ databases">
        <authorList>
            <person name="Song W.-J."/>
            <person name="Kurnit D.M."/>
        </authorList>
    </citation>
    <scope>NUCLEOTIDE SEQUENCE [LARGE SCALE GENOMIC DNA]</scope>
    <source>
        <strain evidence="3 4">DSM 19599</strain>
    </source>
</reference>
<dbReference type="GO" id="GO:0018169">
    <property type="term" value="F:ribosomal S6-glutamic acid ligase activity"/>
    <property type="evidence" value="ECO:0007669"/>
    <property type="project" value="TreeGrafter"/>
</dbReference>
<dbReference type="PROSITE" id="PS50975">
    <property type="entry name" value="ATP_GRASP"/>
    <property type="match status" value="1"/>
</dbReference>
<dbReference type="PANTHER" id="PTHR21621:SF0">
    <property type="entry name" value="BETA-CITRYLGLUTAMATE SYNTHASE B-RELATED"/>
    <property type="match status" value="1"/>
</dbReference>
<name>A0A1M7Z5H9_9HYPH</name>
<dbReference type="EMBL" id="FRXO01000001">
    <property type="protein sequence ID" value="SHO60135.1"/>
    <property type="molecule type" value="Genomic_DNA"/>
</dbReference>
<dbReference type="SUPFAM" id="SSF56059">
    <property type="entry name" value="Glutathione synthetase ATP-binding domain-like"/>
    <property type="match status" value="1"/>
</dbReference>
<dbReference type="AlphaFoldDB" id="A0A1M7Z5H9"/>
<keyword evidence="1" id="KW-0067">ATP-binding</keyword>
<dbReference type="InterPro" id="IPR025839">
    <property type="entry name" value="RLAN_dom"/>
</dbReference>
<keyword evidence="3" id="KW-0436">Ligase</keyword>
<organism evidence="3 4">
    <name type="scientific">Pseudoxanthobacter soli DSM 19599</name>
    <dbReference type="NCBI Taxonomy" id="1123029"/>
    <lineage>
        <taxon>Bacteria</taxon>
        <taxon>Pseudomonadati</taxon>
        <taxon>Pseudomonadota</taxon>
        <taxon>Alphaproteobacteria</taxon>
        <taxon>Hyphomicrobiales</taxon>
        <taxon>Segnochrobactraceae</taxon>
        <taxon>Pseudoxanthobacter</taxon>
    </lineage>
</organism>
<evidence type="ECO:0000256" key="1">
    <source>
        <dbReference type="PROSITE-ProRule" id="PRU00409"/>
    </source>
</evidence>
<dbReference type="Gene3D" id="3.30.470.20">
    <property type="entry name" value="ATP-grasp fold, B domain"/>
    <property type="match status" value="1"/>
</dbReference>
<dbReference type="RefSeq" id="WP_073625340.1">
    <property type="nucleotide sequence ID" value="NZ_FRXO01000001.1"/>
</dbReference>
<dbReference type="OrthoDB" id="9800957at2"/>
<dbReference type="GO" id="GO:0009432">
    <property type="term" value="P:SOS response"/>
    <property type="evidence" value="ECO:0007669"/>
    <property type="project" value="TreeGrafter"/>
</dbReference>
<dbReference type="STRING" id="1123029.SAMN02745172_00190"/>
<proteinExistence type="predicted"/>
<sequence>MSWLVLVDKPGDLSNADTPHKVMTVRDYLLRPKLFGDMKPSVINLSRSYGYQGSGYYCSLLAEARGHRVMPSVETIIELSRKQLYRIALPDLEDSLNKVVRGLKAMPEKDFRLTVCFGRPDDARFEAFGRLLFDWYRAPIIEVRASGEAWWSINRIRTLPITDLEDEQRALLIDALDRYTRRAWRPQRERTHPFRYSLAVLYDPKADLPPSSPASLRHMAKVAARHGVEIEPIEKGDLDRLTEFDALFIRETTSIDNHTYRFARRATQEGMPVIDDPVSMIRCTNKVYLAELLAAHDVPMPKTVIVDSLKQAETLPEELGWPVVLKIPDGSFSRGVFKLDDAAALAEKLKDLLDESDLVLAQEFLPTSFDWRIGVLGGEPLFACQYMMAKAHWQIIRHEDGKEAEEGRFRSFAIEDAPPAVIETAIKAARLIGNGFYGVDLKETERGVVVIEINDNPNLDHGIEDAAGKDAVWDALVKWYITRLDARRT</sequence>
<dbReference type="GO" id="GO:0005524">
    <property type="term" value="F:ATP binding"/>
    <property type="evidence" value="ECO:0007669"/>
    <property type="project" value="UniProtKB-UniRule"/>
</dbReference>
<dbReference type="Gene3D" id="3.30.1490.20">
    <property type="entry name" value="ATP-grasp fold, A domain"/>
    <property type="match status" value="1"/>
</dbReference>
<protein>
    <submittedName>
        <fullName evidence="3">Glutathione synthase/RimK-type ligase, ATP-grasp superfamily</fullName>
    </submittedName>
</protein>
<feature type="domain" description="ATP-grasp" evidence="2">
    <location>
        <begin position="290"/>
        <end position="485"/>
    </location>
</feature>
<keyword evidence="4" id="KW-1185">Reference proteome</keyword>
<dbReference type="InterPro" id="IPR011761">
    <property type="entry name" value="ATP-grasp"/>
</dbReference>